<name>A0A3D9HTI1_9PROT</name>
<reference evidence="1 2" key="1">
    <citation type="submission" date="2018-07" db="EMBL/GenBank/DDBJ databases">
        <title>Genomic Encyclopedia of Type Strains, Phase III (KMG-III): the genomes of soil and plant-associated and newly described type strains.</title>
        <authorList>
            <person name="Whitman W."/>
        </authorList>
    </citation>
    <scope>NUCLEOTIDE SEQUENCE [LARGE SCALE GENOMIC DNA]</scope>
    <source>
        <strain evidence="1 2">CECT 8488</strain>
    </source>
</reference>
<dbReference type="EMBL" id="QRDW01000002">
    <property type="protein sequence ID" value="RED52186.1"/>
    <property type="molecule type" value="Genomic_DNA"/>
</dbReference>
<comment type="caution">
    <text evidence="1">The sequence shown here is derived from an EMBL/GenBank/DDBJ whole genome shotgun (WGS) entry which is preliminary data.</text>
</comment>
<protein>
    <submittedName>
        <fullName evidence="1">Uncharacterized protein</fullName>
    </submittedName>
</protein>
<dbReference type="OrthoDB" id="7029574at2"/>
<dbReference type="AlphaFoldDB" id="A0A3D9HTI1"/>
<keyword evidence="2" id="KW-1185">Reference proteome</keyword>
<gene>
    <name evidence="1" type="ORF">DFP90_102204</name>
</gene>
<sequence>MGNIPDSNRAFRMPGMDLGSDGSGFIAKSVHNLGETFGRAAPFIQQAHLLDLKNRQMEALQSFHEYAGARLAEAGQEGGSGVSAIGEEEKQRLLMQDLENERDRLLEGIEFYRAEEREAFLEETDEAIETTGLMMGKAREEEIRNQTLRQLSKELSGMASAIQSGDLGPDDGLAGAVRMLNRLEPAVDPGNLEQTKRMIGRRFLMAYRNHLIGTGDFEQAASLFRDPDEKGLVPALFSEQERAAQADKIEAGRDRFGAVKQVQNGHALRQATRHISTPEEAAELRAVVDEGVASGKVSEAAASRVHAKLDRREPALQAKAKARARVFSVLEGAENTLSVEKPEDRRAVDQVYGEWLEARRGRFGMELAETDLAIDLFDETGILPRQAAMRVRKALSGRRGSEILYAMDWIETLEAEGQLGQLELSDEEYALAVLARQESFQESFSEEDVLRLRATTRPDEGELKARQEQLQAMQPTLQEWSGRALSKIFERHRQPMRFAQYLSDDFNRSYANWYLKTGDAELARDMGTREMLAVWSGNGAGPDDAEGPSIMARIGADIAQFFTSEDPLRLITHSIPEAGKQMLHSINDLSDWLGEKMGVEDTRGSDYWARLQGIREEDLPAYREQMKQRYAEVIEAIPQGEEPETGTGKLVGAAVQFLAGYGAARKALAMAGGSGGLLEAGAAGMLSEATAFDPLENPVNALVEAYPTLDSPVTDFLAADPDDPMAENRLKNALVGAGFGLITEGLMRAFRQMRSLKRRTSTEDGRFEETDRSAALEDAADEKLEQIADALEQAQFSADGRQILDVQDTEQISRFGDVLNAGADAVFDRQVVKEGAVLPSDQIVPYVERLTKNSDGYVDIPRFLFELPPLPDEVRSHAALLRPEFDSVNSARMVVSNEVIDKLYRKNGPDADRILHYLPELLKGADELLPDHQNNSKVLLAKEISKRPGSKSKDRKSAVIVIEVAKTKEGYEIASIHKSPFRTLRQAREKLREILADLLSLK</sequence>
<dbReference type="Proteomes" id="UP000256845">
    <property type="component" value="Unassembled WGS sequence"/>
</dbReference>
<proteinExistence type="predicted"/>
<evidence type="ECO:0000313" key="2">
    <source>
        <dbReference type="Proteomes" id="UP000256845"/>
    </source>
</evidence>
<dbReference type="RefSeq" id="WP_115935738.1">
    <property type="nucleotide sequence ID" value="NZ_QRDW01000002.1"/>
</dbReference>
<organism evidence="1 2">
    <name type="scientific">Aestuariispira insulae</name>
    <dbReference type="NCBI Taxonomy" id="1461337"/>
    <lineage>
        <taxon>Bacteria</taxon>
        <taxon>Pseudomonadati</taxon>
        <taxon>Pseudomonadota</taxon>
        <taxon>Alphaproteobacteria</taxon>
        <taxon>Rhodospirillales</taxon>
        <taxon>Kiloniellaceae</taxon>
        <taxon>Aestuariispira</taxon>
    </lineage>
</organism>
<evidence type="ECO:0000313" key="1">
    <source>
        <dbReference type="EMBL" id="RED52186.1"/>
    </source>
</evidence>
<accession>A0A3D9HTI1</accession>